<feature type="repeat" description="Pumilio" evidence="7">
    <location>
        <begin position="597"/>
        <end position="632"/>
    </location>
</feature>
<keyword evidence="8" id="KW-0175">Coiled coil</keyword>
<dbReference type="OrthoDB" id="668540at2759"/>
<feature type="domain" description="PUM-HD" evidence="10">
    <location>
        <begin position="397"/>
        <end position="737"/>
    </location>
</feature>
<dbReference type="PROSITE" id="PS50303">
    <property type="entry name" value="PUM_HD"/>
    <property type="match status" value="1"/>
</dbReference>
<keyword evidence="3" id="KW-0677">Repeat</keyword>
<evidence type="ECO:0000256" key="7">
    <source>
        <dbReference type="PROSITE-ProRule" id="PRU00317"/>
    </source>
</evidence>
<dbReference type="PROSITE" id="PS50302">
    <property type="entry name" value="PUM"/>
    <property type="match status" value="8"/>
</dbReference>
<dbReference type="Gene3D" id="1.25.10.10">
    <property type="entry name" value="Leucine-rich Repeat Variant"/>
    <property type="match status" value="1"/>
</dbReference>
<dbReference type="Pfam" id="PF00806">
    <property type="entry name" value="PUF"/>
    <property type="match status" value="8"/>
</dbReference>
<evidence type="ECO:0000256" key="2">
    <source>
        <dbReference type="ARBA" id="ARBA00022490"/>
    </source>
</evidence>
<feature type="compositionally biased region" description="Basic and acidic residues" evidence="9">
    <location>
        <begin position="1"/>
        <end position="10"/>
    </location>
</feature>
<dbReference type="InterPro" id="IPR011989">
    <property type="entry name" value="ARM-like"/>
</dbReference>
<feature type="repeat" description="Pumilio" evidence="7">
    <location>
        <begin position="489"/>
        <end position="524"/>
    </location>
</feature>
<reference evidence="11" key="1">
    <citation type="journal article" date="2014" name="Genome Announc.">
        <title>De novo whole-genome sequence and genome annotation of Lichtheimia ramosa.</title>
        <authorList>
            <person name="Linde J."/>
            <person name="Schwartze V."/>
            <person name="Binder U."/>
            <person name="Lass-Florl C."/>
            <person name="Voigt K."/>
            <person name="Horn F."/>
        </authorList>
    </citation>
    <scope>NUCLEOTIDE SEQUENCE</scope>
    <source>
        <strain evidence="11">JMRC FSU:6197</strain>
    </source>
</reference>
<dbReference type="GO" id="GO:0000288">
    <property type="term" value="P:nuclear-transcribed mRNA catabolic process, deadenylation-dependent decay"/>
    <property type="evidence" value="ECO:0007669"/>
    <property type="project" value="TreeGrafter"/>
</dbReference>
<gene>
    <name evidence="11" type="ORF">LRAMOSA09372</name>
</gene>
<dbReference type="EMBL" id="LK023322">
    <property type="protein sequence ID" value="CDS06847.1"/>
    <property type="molecule type" value="Genomic_DNA"/>
</dbReference>
<accession>A0A077WJS8</accession>
<feature type="compositionally biased region" description="Low complexity" evidence="9">
    <location>
        <begin position="136"/>
        <end position="148"/>
    </location>
</feature>
<evidence type="ECO:0000259" key="10">
    <source>
        <dbReference type="PROSITE" id="PS50303"/>
    </source>
</evidence>
<evidence type="ECO:0000313" key="11">
    <source>
        <dbReference type="EMBL" id="CDS06847.1"/>
    </source>
</evidence>
<feature type="compositionally biased region" description="Polar residues" evidence="9">
    <location>
        <begin position="11"/>
        <end position="34"/>
    </location>
</feature>
<keyword evidence="2" id="KW-0963">Cytoplasm</keyword>
<feature type="repeat" description="Pumilio" evidence="7">
    <location>
        <begin position="453"/>
        <end position="488"/>
    </location>
</feature>
<dbReference type="FunFam" id="1.25.10.10:FF:000004">
    <property type="entry name" value="Pumilio homolog 1 isoform 2"/>
    <property type="match status" value="1"/>
</dbReference>
<feature type="region of interest" description="Disordered" evidence="9">
    <location>
        <begin position="136"/>
        <end position="173"/>
    </location>
</feature>
<dbReference type="CDD" id="cd07920">
    <property type="entry name" value="Pumilio"/>
    <property type="match status" value="1"/>
</dbReference>
<feature type="coiled-coil region" evidence="8">
    <location>
        <begin position="339"/>
        <end position="366"/>
    </location>
</feature>
<feature type="repeat" description="Pumilio" evidence="7">
    <location>
        <begin position="669"/>
        <end position="711"/>
    </location>
</feature>
<dbReference type="SMART" id="SM00025">
    <property type="entry name" value="Pumilio"/>
    <property type="match status" value="8"/>
</dbReference>
<feature type="repeat" description="Pumilio" evidence="7">
    <location>
        <begin position="417"/>
        <end position="452"/>
    </location>
</feature>
<dbReference type="GO" id="GO:0003730">
    <property type="term" value="F:mRNA 3'-UTR binding"/>
    <property type="evidence" value="ECO:0007669"/>
    <property type="project" value="TreeGrafter"/>
</dbReference>
<evidence type="ECO:0000256" key="5">
    <source>
        <dbReference type="ARBA" id="ARBA00060736"/>
    </source>
</evidence>
<dbReference type="GO" id="GO:0005737">
    <property type="term" value="C:cytoplasm"/>
    <property type="evidence" value="ECO:0007669"/>
    <property type="project" value="UniProtKB-SubCell"/>
</dbReference>
<evidence type="ECO:0000256" key="1">
    <source>
        <dbReference type="ARBA" id="ARBA00004496"/>
    </source>
</evidence>
<dbReference type="AlphaFoldDB" id="A0A077WJS8"/>
<comment type="subcellular location">
    <subcellularLocation>
        <location evidence="1">Cytoplasm</location>
    </subcellularLocation>
</comment>
<feature type="region of interest" description="Disordered" evidence="9">
    <location>
        <begin position="60"/>
        <end position="84"/>
    </location>
</feature>
<feature type="region of interest" description="Disordered" evidence="9">
    <location>
        <begin position="1"/>
        <end position="35"/>
    </location>
</feature>
<feature type="region of interest" description="Disordered" evidence="9">
    <location>
        <begin position="208"/>
        <end position="248"/>
    </location>
</feature>
<evidence type="ECO:0000256" key="9">
    <source>
        <dbReference type="SAM" id="MobiDB-lite"/>
    </source>
</evidence>
<organism evidence="11">
    <name type="scientific">Lichtheimia ramosa</name>
    <dbReference type="NCBI Taxonomy" id="688394"/>
    <lineage>
        <taxon>Eukaryota</taxon>
        <taxon>Fungi</taxon>
        <taxon>Fungi incertae sedis</taxon>
        <taxon>Mucoromycota</taxon>
        <taxon>Mucoromycotina</taxon>
        <taxon>Mucoromycetes</taxon>
        <taxon>Mucorales</taxon>
        <taxon>Lichtheimiaceae</taxon>
        <taxon>Lichtheimia</taxon>
    </lineage>
</organism>
<dbReference type="SUPFAM" id="SSF48371">
    <property type="entry name" value="ARM repeat"/>
    <property type="match status" value="1"/>
</dbReference>
<protein>
    <recommendedName>
        <fullName evidence="6">Pumilio homology domain family member 3</fullName>
    </recommendedName>
</protein>
<evidence type="ECO:0000256" key="3">
    <source>
        <dbReference type="ARBA" id="ARBA00022737"/>
    </source>
</evidence>
<evidence type="ECO:0000256" key="6">
    <source>
        <dbReference type="ARBA" id="ARBA00081811"/>
    </source>
</evidence>
<dbReference type="PANTHER" id="PTHR12537">
    <property type="entry name" value="RNA BINDING PROTEIN PUMILIO-RELATED"/>
    <property type="match status" value="1"/>
</dbReference>
<name>A0A077WJS8_9FUNG</name>
<feature type="repeat" description="Pumilio" evidence="7">
    <location>
        <begin position="561"/>
        <end position="596"/>
    </location>
</feature>
<dbReference type="InterPro" id="IPR033712">
    <property type="entry name" value="Pumilio_RNA-bd"/>
</dbReference>
<dbReference type="PANTHER" id="PTHR12537:SF12">
    <property type="entry name" value="MATERNAL PROTEIN PUMILIO"/>
    <property type="match status" value="1"/>
</dbReference>
<keyword evidence="4" id="KW-0694">RNA-binding</keyword>
<feature type="repeat" description="Pumilio" evidence="7">
    <location>
        <begin position="633"/>
        <end position="668"/>
    </location>
</feature>
<dbReference type="InterPro" id="IPR033133">
    <property type="entry name" value="PUM-HD"/>
</dbReference>
<comment type="similarity">
    <text evidence="5">Belongs to the PUF3 family.</text>
</comment>
<evidence type="ECO:0000256" key="4">
    <source>
        <dbReference type="ARBA" id="ARBA00022884"/>
    </source>
</evidence>
<evidence type="ECO:0000256" key="8">
    <source>
        <dbReference type="SAM" id="Coils"/>
    </source>
</evidence>
<dbReference type="InterPro" id="IPR001313">
    <property type="entry name" value="Pumilio_RNA-bd_rpt"/>
</dbReference>
<dbReference type="InterPro" id="IPR016024">
    <property type="entry name" value="ARM-type_fold"/>
</dbReference>
<proteinExistence type="inferred from homology"/>
<feature type="repeat" description="Pumilio" evidence="7">
    <location>
        <begin position="525"/>
        <end position="560"/>
    </location>
</feature>
<sequence>MMHKLLDDRSSMSPSTPHKSNLHQPRAKNPSQGQLAALLHEKLDYEYDLFAPAEPTSSASLFQEDNHRPNSAPPVDFGKLEPGLRPHMQPWQLWERSPASEGREYMLSATRKETTSAAGRSYQQYDDIVQKEFSTGSSSLNSLSRPRSQLARSTTPITENAGFDPSQKRYPEHTMDLGGYQKQTTSSFDLMDNHVKNVSALNRSHHFQHAIPTPPLNPNLSQHSPPLRSSSTPPRPNGVGLHTQGSMQDQTEQLGKQLGSMMLNDEDIYGLPDQQTSPYWQHQQQSPAPKYYDPSTLSAAPGLLLPSGLDLSGDDALTYGRLDYMDPAGYGMAMNDRKLLQQQLLIQQQQQQLLAARQQLVLQQQMQTLDSPQLNRLRAMASNNPPLRVSQDMALSMQSRLLAEFRNSKSKKYELKDIAGHIVEFSGDQHGSRFIQQKLETANSEEKQMVFEEVLPNALQLMTDVFGNYVLQKFFEHGNQAQKTILAKQMEGHVVSLSLQMYGCRVVQKALEHVLTEQQARLVSELDGCVLKCIKDQNGNHVIQKAIERVPAQYIQFIIDAFHGQVYNLATHPYGCRVIQRMFEHCSQAETTPLLEELHRCTQQLVQDQYGNYVIQHILERGRPADKSAIITKIRGQVLPLSKHKFASNVVEKCVDFGTKSERQELIEEVLQNRPDGSCPLVIMMKDQYANYVVQKMLDVVDQDQRGLLIARIRPHLQSLKRFTYGRHLLLKVEKLLQATGLGGLETDIDGVTGSGVSDTSVSKQ</sequence>